<name>A0ABQ7GWU7_DUNSA</name>
<feature type="compositionally biased region" description="Basic and acidic residues" evidence="5">
    <location>
        <begin position="112"/>
        <end position="121"/>
    </location>
</feature>
<evidence type="ECO:0000256" key="6">
    <source>
        <dbReference type="SAM" id="SignalP"/>
    </source>
</evidence>
<keyword evidence="2" id="KW-0489">Methyltransferase</keyword>
<dbReference type="EMBL" id="MU069560">
    <property type="protein sequence ID" value="KAF5838962.1"/>
    <property type="molecule type" value="Genomic_DNA"/>
</dbReference>
<dbReference type="InterPro" id="IPR004384">
    <property type="entry name" value="RNA_MeTrfase_TrmJ/LasT"/>
</dbReference>
<evidence type="ECO:0000313" key="8">
    <source>
        <dbReference type="EMBL" id="KAF5838962.1"/>
    </source>
</evidence>
<keyword evidence="6" id="KW-0732">Signal</keyword>
<evidence type="ECO:0000256" key="3">
    <source>
        <dbReference type="ARBA" id="ARBA00022679"/>
    </source>
</evidence>
<evidence type="ECO:0000256" key="2">
    <source>
        <dbReference type="ARBA" id="ARBA00022603"/>
    </source>
</evidence>
<feature type="chain" id="PRO_5047087568" description="tRNA/rRNA methyltransferase SpoU type domain-containing protein" evidence="6">
    <location>
        <begin position="23"/>
        <end position="283"/>
    </location>
</feature>
<organism evidence="8 9">
    <name type="scientific">Dunaliella salina</name>
    <name type="common">Green alga</name>
    <name type="synonym">Protococcus salinus</name>
    <dbReference type="NCBI Taxonomy" id="3046"/>
    <lineage>
        <taxon>Eukaryota</taxon>
        <taxon>Viridiplantae</taxon>
        <taxon>Chlorophyta</taxon>
        <taxon>core chlorophytes</taxon>
        <taxon>Chlorophyceae</taxon>
        <taxon>CS clade</taxon>
        <taxon>Chlamydomonadales</taxon>
        <taxon>Dunaliellaceae</taxon>
        <taxon>Dunaliella</taxon>
    </lineage>
</organism>
<dbReference type="InterPro" id="IPR029028">
    <property type="entry name" value="Alpha/beta_knot_MTases"/>
</dbReference>
<keyword evidence="9" id="KW-1185">Reference proteome</keyword>
<dbReference type="Pfam" id="PF00588">
    <property type="entry name" value="SpoU_methylase"/>
    <property type="match status" value="1"/>
</dbReference>
<evidence type="ECO:0000259" key="7">
    <source>
        <dbReference type="Pfam" id="PF00588"/>
    </source>
</evidence>
<gene>
    <name evidence="8" type="ORF">DUNSADRAFT_1907</name>
</gene>
<keyword evidence="4" id="KW-0949">S-adenosyl-L-methionine</keyword>
<keyword evidence="3" id="KW-0808">Transferase</keyword>
<evidence type="ECO:0000256" key="5">
    <source>
        <dbReference type="SAM" id="MobiDB-lite"/>
    </source>
</evidence>
<feature type="signal peptide" evidence="6">
    <location>
        <begin position="1"/>
        <end position="22"/>
    </location>
</feature>
<proteinExistence type="inferred from homology"/>
<comment type="similarity">
    <text evidence="1">Belongs to the class IV-like SAM-binding methyltransferase superfamily. RNA methyltransferase TrmH family.</text>
</comment>
<sequence>MGNSLSWQACLFCLFRTARCSAFEVDDMRIVAPRCSHLSRHALGPSKGAQYVLHNARTHDTITEATSDCDLTVAFTRWVKGQGLPFYDLAALMEHPLVKALVSADAYVSKGSADDDRDRNHLSNTGIEGSSSSSSTTNTNTNTSSNSSTCGGSSGAVSDEDRDEGSGGNGNGHSANSSSSSNSSSSNSCSIDGVNTAGVLSADHKKAEGKSPSNAAASSQRSVRVALVFGREDLGMSDEEVQGCDVICSIPIGRLQESLSLSHAVSISLSSLFQRRTEELSRS</sequence>
<dbReference type="InterPro" id="IPR001537">
    <property type="entry name" value="SpoU_MeTrfase"/>
</dbReference>
<feature type="region of interest" description="Disordered" evidence="5">
    <location>
        <begin position="110"/>
        <end position="190"/>
    </location>
</feature>
<reference evidence="8" key="1">
    <citation type="submission" date="2017-08" db="EMBL/GenBank/DDBJ databases">
        <authorList>
            <person name="Polle J.E."/>
            <person name="Barry K."/>
            <person name="Cushman J."/>
            <person name="Schmutz J."/>
            <person name="Tran D."/>
            <person name="Hathwaick L.T."/>
            <person name="Yim W.C."/>
            <person name="Jenkins J."/>
            <person name="Mckie-Krisberg Z.M."/>
            <person name="Prochnik S."/>
            <person name="Lindquist E."/>
            <person name="Dockter R.B."/>
            <person name="Adam C."/>
            <person name="Molina H."/>
            <person name="Bunkerborg J."/>
            <person name="Jin E."/>
            <person name="Buchheim M."/>
            <person name="Magnuson J."/>
        </authorList>
    </citation>
    <scope>NUCLEOTIDE SEQUENCE</scope>
    <source>
        <strain evidence="8">CCAP 19/18</strain>
    </source>
</reference>
<feature type="compositionally biased region" description="Low complexity" evidence="5">
    <location>
        <begin position="172"/>
        <end position="190"/>
    </location>
</feature>
<comment type="caution">
    <text evidence="8">The sequence shown here is derived from an EMBL/GenBank/DDBJ whole genome shotgun (WGS) entry which is preliminary data.</text>
</comment>
<feature type="domain" description="tRNA/rRNA methyltransferase SpoU type" evidence="7">
    <location>
        <begin position="208"/>
        <end position="269"/>
    </location>
</feature>
<dbReference type="SUPFAM" id="SSF75217">
    <property type="entry name" value="alpha/beta knot"/>
    <property type="match status" value="1"/>
</dbReference>
<feature type="compositionally biased region" description="Low complexity" evidence="5">
    <location>
        <begin position="123"/>
        <end position="151"/>
    </location>
</feature>
<dbReference type="PANTHER" id="PTHR42786">
    <property type="entry name" value="TRNA/RRNA METHYLTRANSFERASE"/>
    <property type="match status" value="1"/>
</dbReference>
<accession>A0ABQ7GWU7</accession>
<protein>
    <recommendedName>
        <fullName evidence="7">tRNA/rRNA methyltransferase SpoU type domain-containing protein</fullName>
    </recommendedName>
</protein>
<evidence type="ECO:0000256" key="1">
    <source>
        <dbReference type="ARBA" id="ARBA00007228"/>
    </source>
</evidence>
<dbReference type="Gene3D" id="3.40.1280.10">
    <property type="match status" value="2"/>
</dbReference>
<evidence type="ECO:0000313" key="9">
    <source>
        <dbReference type="Proteomes" id="UP000815325"/>
    </source>
</evidence>
<evidence type="ECO:0000256" key="4">
    <source>
        <dbReference type="ARBA" id="ARBA00022691"/>
    </source>
</evidence>
<dbReference type="Proteomes" id="UP000815325">
    <property type="component" value="Unassembled WGS sequence"/>
</dbReference>
<dbReference type="InterPro" id="IPR029026">
    <property type="entry name" value="tRNA_m1G_MTases_N"/>
</dbReference>
<dbReference type="PANTHER" id="PTHR42786:SF2">
    <property type="entry name" value="TRNA (CYTIDINE_URIDINE-2'-O-)-METHYLTRANSFERASE TRMJ"/>
    <property type="match status" value="1"/>
</dbReference>